<accession>A0ABP2B513</accession>
<name>A0ABP2B513_9LACO</name>
<sequence length="194" mass="22612">MSSQHQNIAVLNSIQAYINVYVEILSPFYNRLSIDVRQRRNHKQLIVSDLQILALMMFQIERRTVSQRQFHRETVTYGIKIPERSRFSRRCHDLAKVMKTIRNNMLQRWTRHTAYSVIDSAPILLCAPVRNMRAKVFHDVASIGFNATKHLHFYGFKFHCVMTNEGYVAGYEVTKASIHDVRVAEELLEQASSS</sequence>
<dbReference type="Proteomes" id="UP000199271">
    <property type="component" value="Unassembled WGS sequence"/>
</dbReference>
<gene>
    <name evidence="2" type="ORF">C122C_0162</name>
</gene>
<dbReference type="RefSeq" id="WP_080984254.1">
    <property type="nucleotide sequence ID" value="NZ_FBSY01000008.1"/>
</dbReference>
<comment type="caution">
    <text evidence="2">The sequence shown here is derived from an EMBL/GenBank/DDBJ whole genome shotgun (WGS) entry which is preliminary data.</text>
</comment>
<dbReference type="Pfam" id="PF13612">
    <property type="entry name" value="DDE_Tnp_1_3"/>
    <property type="match status" value="1"/>
</dbReference>
<dbReference type="InterPro" id="IPR025668">
    <property type="entry name" value="Tnp_DDE_dom"/>
</dbReference>
<proteinExistence type="predicted"/>
<protein>
    <submittedName>
        <fullName evidence="2">Transposase</fullName>
    </submittedName>
</protein>
<evidence type="ECO:0000313" key="3">
    <source>
        <dbReference type="Proteomes" id="UP000199271"/>
    </source>
</evidence>
<organism evidence="2 3">
    <name type="scientific">Leuconostoc gasicomitatum</name>
    <dbReference type="NCBI Taxonomy" id="115778"/>
    <lineage>
        <taxon>Bacteria</taxon>
        <taxon>Bacillati</taxon>
        <taxon>Bacillota</taxon>
        <taxon>Bacilli</taxon>
        <taxon>Lactobacillales</taxon>
        <taxon>Lactobacillaceae</taxon>
        <taxon>Leuconostoc</taxon>
        <taxon>Leuconostoc gelidum group</taxon>
    </lineage>
</organism>
<evidence type="ECO:0000313" key="2">
    <source>
        <dbReference type="EMBL" id="CUW12402.1"/>
    </source>
</evidence>
<evidence type="ECO:0000259" key="1">
    <source>
        <dbReference type="Pfam" id="PF13612"/>
    </source>
</evidence>
<keyword evidence="3" id="KW-1185">Reference proteome</keyword>
<dbReference type="EMBL" id="FBSY01000008">
    <property type="protein sequence ID" value="CUW12402.1"/>
    <property type="molecule type" value="Genomic_DNA"/>
</dbReference>
<feature type="domain" description="Transposase DDE" evidence="1">
    <location>
        <begin position="112"/>
        <end position="190"/>
    </location>
</feature>
<reference evidence="2 3" key="1">
    <citation type="submission" date="2015-12" db="EMBL/GenBank/DDBJ databases">
        <authorList>
            <person name="Andreevskaya M."/>
        </authorList>
    </citation>
    <scope>NUCLEOTIDE SEQUENCE [LARGE SCALE GENOMIC DNA]</scope>
    <source>
        <strain evidence="2 3">C122c</strain>
    </source>
</reference>